<dbReference type="AlphaFoldDB" id="A0A078A7S0"/>
<keyword evidence="10" id="KW-1185">Reference proteome</keyword>
<dbReference type="InParanoid" id="A0A078A7S0"/>
<dbReference type="OrthoDB" id="204128at2759"/>
<feature type="transmembrane region" description="Helical" evidence="8">
    <location>
        <begin position="89"/>
        <end position="110"/>
    </location>
</feature>
<name>A0A078A7S0_STYLE</name>
<accession>A0A078A7S0</accession>
<dbReference type="PANTHER" id="PTHR43829">
    <property type="entry name" value="AQUAPORIN OR AQUAGLYCEROPORIN RELATED"/>
    <property type="match status" value="1"/>
</dbReference>
<feature type="transmembrane region" description="Helical" evidence="8">
    <location>
        <begin position="12"/>
        <end position="32"/>
    </location>
</feature>
<dbReference type="Gene3D" id="1.20.1080.10">
    <property type="entry name" value="Glycerol uptake facilitator protein"/>
    <property type="match status" value="1"/>
</dbReference>
<feature type="transmembrane region" description="Helical" evidence="8">
    <location>
        <begin position="175"/>
        <end position="191"/>
    </location>
</feature>
<evidence type="ECO:0000256" key="8">
    <source>
        <dbReference type="SAM" id="Phobius"/>
    </source>
</evidence>
<comment type="subcellular location">
    <subcellularLocation>
        <location evidence="1">Membrane</location>
        <topology evidence="1">Multi-pass membrane protein</topology>
    </subcellularLocation>
</comment>
<proteinExistence type="inferred from homology"/>
<evidence type="ECO:0000256" key="2">
    <source>
        <dbReference type="ARBA" id="ARBA00006175"/>
    </source>
</evidence>
<dbReference type="OMA" id="KRNIMIC"/>
<protein>
    <submittedName>
        <fullName evidence="9">Mip family channel protein</fullName>
    </submittedName>
</protein>
<organism evidence="9 10">
    <name type="scientific">Stylonychia lemnae</name>
    <name type="common">Ciliate</name>
    <dbReference type="NCBI Taxonomy" id="5949"/>
    <lineage>
        <taxon>Eukaryota</taxon>
        <taxon>Sar</taxon>
        <taxon>Alveolata</taxon>
        <taxon>Ciliophora</taxon>
        <taxon>Intramacronucleata</taxon>
        <taxon>Spirotrichea</taxon>
        <taxon>Stichotrichia</taxon>
        <taxon>Sporadotrichida</taxon>
        <taxon>Oxytrichidae</taxon>
        <taxon>Stylonychinae</taxon>
        <taxon>Stylonychia</taxon>
    </lineage>
</organism>
<evidence type="ECO:0000256" key="5">
    <source>
        <dbReference type="ARBA" id="ARBA00022989"/>
    </source>
</evidence>
<dbReference type="SUPFAM" id="SSF81338">
    <property type="entry name" value="Aquaporin-like"/>
    <property type="match status" value="1"/>
</dbReference>
<evidence type="ECO:0000256" key="1">
    <source>
        <dbReference type="ARBA" id="ARBA00004141"/>
    </source>
</evidence>
<keyword evidence="6 8" id="KW-0472">Membrane</keyword>
<dbReference type="InterPro" id="IPR050363">
    <property type="entry name" value="MIP/Aquaporin"/>
</dbReference>
<comment type="similarity">
    <text evidence="2 7">Belongs to the MIP/aquaporin (TC 1.A.8) family.</text>
</comment>
<evidence type="ECO:0000256" key="3">
    <source>
        <dbReference type="ARBA" id="ARBA00022448"/>
    </source>
</evidence>
<dbReference type="Proteomes" id="UP000039865">
    <property type="component" value="Unassembled WGS sequence"/>
</dbReference>
<reference evidence="9 10" key="1">
    <citation type="submission" date="2014-06" db="EMBL/GenBank/DDBJ databases">
        <authorList>
            <person name="Swart Estienne"/>
        </authorList>
    </citation>
    <scope>NUCLEOTIDE SEQUENCE [LARGE SCALE GENOMIC DNA]</scope>
    <source>
        <strain evidence="9 10">130c</strain>
    </source>
</reference>
<evidence type="ECO:0000256" key="4">
    <source>
        <dbReference type="ARBA" id="ARBA00022692"/>
    </source>
</evidence>
<dbReference type="GO" id="GO:0015254">
    <property type="term" value="F:glycerol channel activity"/>
    <property type="evidence" value="ECO:0007669"/>
    <property type="project" value="TreeGrafter"/>
</dbReference>
<feature type="transmembrane region" description="Helical" evidence="8">
    <location>
        <begin position="228"/>
        <end position="248"/>
    </location>
</feature>
<dbReference type="Pfam" id="PF00230">
    <property type="entry name" value="MIP"/>
    <property type="match status" value="1"/>
</dbReference>
<gene>
    <name evidence="9" type="primary">Contig9932.g10616</name>
    <name evidence="9" type="ORF">STYLEM_6843</name>
</gene>
<dbReference type="PRINTS" id="PR00783">
    <property type="entry name" value="MINTRINSICP"/>
</dbReference>
<dbReference type="PANTHER" id="PTHR43829:SF9">
    <property type="entry name" value="AQUAPORIN-9"/>
    <property type="match status" value="1"/>
</dbReference>
<sequence length="264" mass="30528">MESWLARLKQKRNIMICFLYEFCGAAFVTYAYNLSYQERGQAMCNPLIRGFAYFIGWMIACSVSGAHFNPATSLAVFIYERSWSNLKTLIGYIFSQFLGAFAGIFVAYLLSRYYGAELYPNRYIINSSKNDLYFDEDGNIKYQRIIFQEIFQTFIFTLVFLIMKYRHTFANTDDIVKGIILAFTLYVVYTMDIKAGESLNPAFALAESCLMFARQHFIQDKELLGDVVWVYLLFPFLGSALASLLFILMDKHEKNLSKIMNGDD</sequence>
<dbReference type="InterPro" id="IPR023271">
    <property type="entry name" value="Aquaporin-like"/>
</dbReference>
<dbReference type="InterPro" id="IPR000425">
    <property type="entry name" value="MIP"/>
</dbReference>
<feature type="transmembrane region" description="Helical" evidence="8">
    <location>
        <begin position="145"/>
        <end position="163"/>
    </location>
</feature>
<dbReference type="GO" id="GO:0005886">
    <property type="term" value="C:plasma membrane"/>
    <property type="evidence" value="ECO:0007669"/>
    <property type="project" value="TreeGrafter"/>
</dbReference>
<keyword evidence="4 7" id="KW-0812">Transmembrane</keyword>
<evidence type="ECO:0000313" key="9">
    <source>
        <dbReference type="EMBL" id="CDW77876.1"/>
    </source>
</evidence>
<dbReference type="EMBL" id="CCKQ01006557">
    <property type="protein sequence ID" value="CDW77876.1"/>
    <property type="molecule type" value="Genomic_DNA"/>
</dbReference>
<evidence type="ECO:0000256" key="6">
    <source>
        <dbReference type="ARBA" id="ARBA00023136"/>
    </source>
</evidence>
<feature type="transmembrane region" description="Helical" evidence="8">
    <location>
        <begin position="52"/>
        <end position="77"/>
    </location>
</feature>
<keyword evidence="3 7" id="KW-0813">Transport</keyword>
<keyword evidence="5 8" id="KW-1133">Transmembrane helix</keyword>
<evidence type="ECO:0000313" key="10">
    <source>
        <dbReference type="Proteomes" id="UP000039865"/>
    </source>
</evidence>
<evidence type="ECO:0000256" key="7">
    <source>
        <dbReference type="RuleBase" id="RU000477"/>
    </source>
</evidence>